<dbReference type="EMBL" id="LNYG01000013">
    <property type="protein sequence ID" value="KTD08321.1"/>
    <property type="molecule type" value="Genomic_DNA"/>
</dbReference>
<evidence type="ECO:0000313" key="5">
    <source>
        <dbReference type="Proteomes" id="UP000054715"/>
    </source>
</evidence>
<proteinExistence type="predicted"/>
<dbReference type="Proteomes" id="UP000093336">
    <property type="component" value="Unassembled WGS sequence"/>
</dbReference>
<dbReference type="OrthoDB" id="5653271at2"/>
<dbReference type="Proteomes" id="UP000054715">
    <property type="component" value="Unassembled WGS sequence"/>
</dbReference>
<evidence type="ECO:0000313" key="4">
    <source>
        <dbReference type="EMBL" id="OCH97153.1"/>
    </source>
</evidence>
<feature type="region of interest" description="Disordered" evidence="2">
    <location>
        <begin position="1"/>
        <end position="38"/>
    </location>
</feature>
<dbReference type="AlphaFoldDB" id="A0A0W0UK78"/>
<reference evidence="4 6" key="2">
    <citation type="submission" date="2016-05" db="EMBL/GenBank/DDBJ databases">
        <authorList>
            <person name="Prochazka B."/>
            <person name="Indra A."/>
            <person name="Hasenberger P."/>
            <person name="Blaschitz M."/>
            <person name="Wagner L."/>
            <person name="Wewalka G."/>
            <person name="Sorschag S."/>
            <person name="Schmid D."/>
            <person name="Ruppitsch W."/>
        </authorList>
    </citation>
    <scope>NUCLEOTIDE SEQUENCE [LARGE SCALE GENOMIC DNA]</scope>
    <source>
        <strain evidence="4 6">974010_12</strain>
    </source>
</reference>
<feature type="compositionally biased region" description="Polar residues" evidence="2">
    <location>
        <begin position="1"/>
        <end position="25"/>
    </location>
</feature>
<keyword evidence="1" id="KW-0175">Coiled coil</keyword>
<gene>
    <name evidence="4" type="ORF">A8135_05875</name>
    <name evidence="3" type="ORF">Ljam_2516</name>
</gene>
<organism evidence="3 5">
    <name type="scientific">Legionella jamestowniensis</name>
    <dbReference type="NCBI Taxonomy" id="455"/>
    <lineage>
        <taxon>Bacteria</taxon>
        <taxon>Pseudomonadati</taxon>
        <taxon>Pseudomonadota</taxon>
        <taxon>Gammaproteobacteria</taxon>
        <taxon>Legionellales</taxon>
        <taxon>Legionellaceae</taxon>
        <taxon>Legionella</taxon>
    </lineage>
</organism>
<protein>
    <submittedName>
        <fullName evidence="3">Coiled-coil protein</fullName>
    </submittedName>
</protein>
<evidence type="ECO:0000313" key="3">
    <source>
        <dbReference type="EMBL" id="KTD08321.1"/>
    </source>
</evidence>
<evidence type="ECO:0000256" key="2">
    <source>
        <dbReference type="SAM" id="MobiDB-lite"/>
    </source>
</evidence>
<name>A0A0W0UK78_9GAMM</name>
<dbReference type="PATRIC" id="fig|455.5.peg.2642"/>
<feature type="coiled-coil region" evidence="1">
    <location>
        <begin position="71"/>
        <end position="102"/>
    </location>
</feature>
<dbReference type="RefSeq" id="WP_058450361.1">
    <property type="nucleotide sequence ID" value="NZ_CAAAJF010000001.1"/>
</dbReference>
<sequence>MGKNNANSRAVNGNKPPYSNQGKKPSNQDKQRFFNQGPKVPIAKMQSQEVQQPIQQIKLETTTDFLLVAILEELKTRNMIEIAKLKAKQEQKQKELAAGKKMEELNNARFEEIRPSLYL</sequence>
<accession>A0A0W0UK78</accession>
<keyword evidence="6" id="KW-1185">Reference proteome</keyword>
<evidence type="ECO:0000313" key="6">
    <source>
        <dbReference type="Proteomes" id="UP000093336"/>
    </source>
</evidence>
<reference evidence="3 5" key="1">
    <citation type="submission" date="2015-11" db="EMBL/GenBank/DDBJ databases">
        <title>Genomic analysis of 38 Legionella species identifies large and diverse effector repertoires.</title>
        <authorList>
            <person name="Burstein D."/>
            <person name="Amaro F."/>
            <person name="Zusman T."/>
            <person name="Lifshitz Z."/>
            <person name="Cohen O."/>
            <person name="Gilbert J.A."/>
            <person name="Pupko T."/>
            <person name="Shuman H.A."/>
            <person name="Segal G."/>
        </authorList>
    </citation>
    <scope>NUCLEOTIDE SEQUENCE [LARGE SCALE GENOMIC DNA]</scope>
    <source>
        <strain evidence="3 5">JA-26-G1-E2</strain>
    </source>
</reference>
<dbReference type="STRING" id="455.Ljam_2516"/>
<evidence type="ECO:0000256" key="1">
    <source>
        <dbReference type="SAM" id="Coils"/>
    </source>
</evidence>
<comment type="caution">
    <text evidence="3">The sequence shown here is derived from an EMBL/GenBank/DDBJ whole genome shotgun (WGS) entry which is preliminary data.</text>
</comment>
<dbReference type="EMBL" id="LYOZ01000052">
    <property type="protein sequence ID" value="OCH97153.1"/>
    <property type="molecule type" value="Genomic_DNA"/>
</dbReference>